<sequence length="380" mass="41237">MIKATKAIPELLKEMNKKTILSLIAKQKVISRAEISNITRVSKATVSSIVEELLKENIILEQGEGLSTKQGGRKPINLAFNPTAGYIVSVDIGAYKCLMAICDLCGNILYKNLIIVKQSTQTLDKIITSLKELIEKSGLKEKILGIGIGIPGITDIKNGIAISVPELAWNEIPIRDIFEKEFGVNVFLDNNVNMALLGEKWLGNGKEYRNFVFISIGHGIGGGIMINNKIYRGNNYTAGEFGYLVLSKEALNMKKFTLDQYGYFESVASGSAIEKRVQITAKEVFENASNGDIAAEELLNEMIDYLSMGISNIISVLSPEGVIIGGGVSKAGEQLLRPLKERIGKLSPFNSNIQLSFLGDEAGVIGCAATVLTNKCGINL</sequence>
<comment type="caution">
    <text evidence="4">The sequence shown here is derived from an EMBL/GenBank/DDBJ whole genome shotgun (WGS) entry which is preliminary data.</text>
</comment>
<organism evidence="4 5">
    <name type="scientific">Clostridium malenominatum</name>
    <dbReference type="NCBI Taxonomy" id="1539"/>
    <lineage>
        <taxon>Bacteria</taxon>
        <taxon>Bacillati</taxon>
        <taxon>Bacillota</taxon>
        <taxon>Clostridia</taxon>
        <taxon>Eubacteriales</taxon>
        <taxon>Clostridiaceae</taxon>
        <taxon>Clostridium</taxon>
    </lineage>
</organism>
<dbReference type="SUPFAM" id="SSF53067">
    <property type="entry name" value="Actin-like ATPase domain"/>
    <property type="match status" value="1"/>
</dbReference>
<dbReference type="EMBL" id="BAAACF010000002">
    <property type="protein sequence ID" value="GAA0726443.1"/>
    <property type="molecule type" value="Genomic_DNA"/>
</dbReference>
<gene>
    <name evidence="4" type="ORF">GCM10008905_23050</name>
</gene>
<dbReference type="PANTHER" id="PTHR18964:SF149">
    <property type="entry name" value="BIFUNCTIONAL UDP-N-ACETYLGLUCOSAMINE 2-EPIMERASE_N-ACETYLMANNOSAMINE KINASE"/>
    <property type="match status" value="1"/>
</dbReference>
<proteinExistence type="inferred from homology"/>
<dbReference type="PANTHER" id="PTHR18964">
    <property type="entry name" value="ROK (REPRESSOR, ORF, KINASE) FAMILY"/>
    <property type="match status" value="1"/>
</dbReference>
<evidence type="ECO:0000256" key="3">
    <source>
        <dbReference type="ARBA" id="ARBA00022629"/>
    </source>
</evidence>
<dbReference type="Gene3D" id="3.30.420.40">
    <property type="match status" value="2"/>
</dbReference>
<dbReference type="InterPro" id="IPR036388">
    <property type="entry name" value="WH-like_DNA-bd_sf"/>
</dbReference>
<dbReference type="SUPFAM" id="SSF46785">
    <property type="entry name" value="Winged helix' DNA-binding domain"/>
    <property type="match status" value="1"/>
</dbReference>
<accession>A0ABP3U7T9</accession>
<comment type="function">
    <text evidence="1">Transcriptional repressor of xylose-utilizing enzymes.</text>
</comment>
<dbReference type="InterPro" id="IPR000600">
    <property type="entry name" value="ROK"/>
</dbReference>
<reference evidence="5" key="1">
    <citation type="journal article" date="2019" name="Int. J. Syst. Evol. Microbiol.">
        <title>The Global Catalogue of Microorganisms (GCM) 10K type strain sequencing project: providing services to taxonomists for standard genome sequencing and annotation.</title>
        <authorList>
            <consortium name="The Broad Institute Genomics Platform"/>
            <consortium name="The Broad Institute Genome Sequencing Center for Infectious Disease"/>
            <person name="Wu L."/>
            <person name="Ma J."/>
        </authorList>
    </citation>
    <scope>NUCLEOTIDE SEQUENCE [LARGE SCALE GENOMIC DNA]</scope>
    <source>
        <strain evidence="5">JCM 1405</strain>
    </source>
</reference>
<evidence type="ECO:0000313" key="4">
    <source>
        <dbReference type="EMBL" id="GAA0726443.1"/>
    </source>
</evidence>
<dbReference type="Proteomes" id="UP001500339">
    <property type="component" value="Unassembled WGS sequence"/>
</dbReference>
<comment type="similarity">
    <text evidence="2">Belongs to the ROK (NagC/XylR) family.</text>
</comment>
<evidence type="ECO:0000256" key="1">
    <source>
        <dbReference type="ARBA" id="ARBA00002486"/>
    </source>
</evidence>
<evidence type="ECO:0000256" key="2">
    <source>
        <dbReference type="ARBA" id="ARBA00006479"/>
    </source>
</evidence>
<name>A0ABP3U7T9_9CLOT</name>
<dbReference type="InterPro" id="IPR036390">
    <property type="entry name" value="WH_DNA-bd_sf"/>
</dbReference>
<protein>
    <submittedName>
        <fullName evidence="4">ROK family protein</fullName>
    </submittedName>
</protein>
<keyword evidence="5" id="KW-1185">Reference proteome</keyword>
<dbReference type="RefSeq" id="WP_343769834.1">
    <property type="nucleotide sequence ID" value="NZ_BAAACF010000002.1"/>
</dbReference>
<keyword evidence="3" id="KW-0859">Xylose metabolism</keyword>
<dbReference type="Gene3D" id="1.10.10.10">
    <property type="entry name" value="Winged helix-like DNA-binding domain superfamily/Winged helix DNA-binding domain"/>
    <property type="match status" value="1"/>
</dbReference>
<dbReference type="Pfam" id="PF00480">
    <property type="entry name" value="ROK"/>
    <property type="match status" value="1"/>
</dbReference>
<evidence type="ECO:0000313" key="5">
    <source>
        <dbReference type="Proteomes" id="UP001500339"/>
    </source>
</evidence>
<keyword evidence="3" id="KW-0119">Carbohydrate metabolism</keyword>
<dbReference type="InterPro" id="IPR043129">
    <property type="entry name" value="ATPase_NBD"/>
</dbReference>